<sequence>MSATSPLQHVKGLPEVDAAAMRSVLGHFATGVIAITALDPESGEGAGLAANSFTSVSLDPPLVAFCVAHTSSSWPAIKRADTFVINILAEDQEHVGRQLSVKGGDKFAGLAWRPSPSGAPVVENAVAWIEARVEAEHIAGDHVIVVSRVQHLYADGRSPLLFHRGKYGRLHITD</sequence>
<accession>A0A2S8IE29</accession>
<dbReference type="PANTHER" id="PTHR30466:SF11">
    <property type="entry name" value="FLAVIN-DEPENDENT MONOOXYGENASE, REDUCTASE SUBUNIT HSAB"/>
    <property type="match status" value="1"/>
</dbReference>
<evidence type="ECO:0000313" key="4">
    <source>
        <dbReference type="EMBL" id="PQP12652.1"/>
    </source>
</evidence>
<name>A0A2S8IE29_RHOOP</name>
<dbReference type="Pfam" id="PF01613">
    <property type="entry name" value="Flavin_Reduct"/>
    <property type="match status" value="1"/>
</dbReference>
<dbReference type="SMART" id="SM00903">
    <property type="entry name" value="Flavin_Reduct"/>
    <property type="match status" value="1"/>
</dbReference>
<comment type="caution">
    <text evidence="4">The sequence shown here is derived from an EMBL/GenBank/DDBJ whole genome shotgun (WGS) entry which is preliminary data.</text>
</comment>
<dbReference type="GO" id="GO:0010181">
    <property type="term" value="F:FMN binding"/>
    <property type="evidence" value="ECO:0007669"/>
    <property type="project" value="InterPro"/>
</dbReference>
<dbReference type="SUPFAM" id="SSF50475">
    <property type="entry name" value="FMN-binding split barrel"/>
    <property type="match status" value="1"/>
</dbReference>
<evidence type="ECO:0000256" key="2">
    <source>
        <dbReference type="ARBA" id="ARBA00023002"/>
    </source>
</evidence>
<feature type="domain" description="Flavin reductase like" evidence="3">
    <location>
        <begin position="25"/>
        <end position="169"/>
    </location>
</feature>
<comment type="similarity">
    <text evidence="1">Belongs to the non-flavoprotein flavin reductase family.</text>
</comment>
<dbReference type="RefSeq" id="WP_105423862.1">
    <property type="nucleotide sequence ID" value="NZ_PUIO01000105.1"/>
</dbReference>
<keyword evidence="2" id="KW-0560">Oxidoreductase</keyword>
<gene>
    <name evidence="4" type="ORF">C5613_42630</name>
</gene>
<dbReference type="PANTHER" id="PTHR30466">
    <property type="entry name" value="FLAVIN REDUCTASE"/>
    <property type="match status" value="1"/>
</dbReference>
<evidence type="ECO:0000256" key="1">
    <source>
        <dbReference type="ARBA" id="ARBA00008898"/>
    </source>
</evidence>
<protein>
    <submittedName>
        <fullName evidence="4">Flavin reductase</fullName>
    </submittedName>
</protein>
<dbReference type="GO" id="GO:0042602">
    <property type="term" value="F:riboflavin reductase (NADPH) activity"/>
    <property type="evidence" value="ECO:0007669"/>
    <property type="project" value="TreeGrafter"/>
</dbReference>
<evidence type="ECO:0000259" key="3">
    <source>
        <dbReference type="SMART" id="SM00903"/>
    </source>
</evidence>
<dbReference type="AlphaFoldDB" id="A0A2S8IE29"/>
<dbReference type="InterPro" id="IPR002563">
    <property type="entry name" value="Flavin_Rdtase-like_dom"/>
</dbReference>
<organism evidence="4 5">
    <name type="scientific">Rhodococcus opacus</name>
    <name type="common">Nocardia opaca</name>
    <dbReference type="NCBI Taxonomy" id="37919"/>
    <lineage>
        <taxon>Bacteria</taxon>
        <taxon>Bacillati</taxon>
        <taxon>Actinomycetota</taxon>
        <taxon>Actinomycetes</taxon>
        <taxon>Mycobacteriales</taxon>
        <taxon>Nocardiaceae</taxon>
        <taxon>Rhodococcus</taxon>
    </lineage>
</organism>
<proteinExistence type="inferred from homology"/>
<dbReference type="InterPro" id="IPR012349">
    <property type="entry name" value="Split_barrel_FMN-bd"/>
</dbReference>
<dbReference type="EMBL" id="PUIO01000105">
    <property type="protein sequence ID" value="PQP12652.1"/>
    <property type="molecule type" value="Genomic_DNA"/>
</dbReference>
<evidence type="ECO:0000313" key="5">
    <source>
        <dbReference type="Proteomes" id="UP000239290"/>
    </source>
</evidence>
<reference evidence="5" key="1">
    <citation type="submission" date="2018-02" db="EMBL/GenBank/DDBJ databases">
        <title>Draft genome sequencing of Rhodococcus opacus KU647198.</title>
        <authorList>
            <person name="Zheng B.-X."/>
        </authorList>
    </citation>
    <scope>NUCLEOTIDE SEQUENCE [LARGE SCALE GENOMIC DNA]</scope>
    <source>
        <strain evidence="5">04-OD7</strain>
    </source>
</reference>
<dbReference type="Proteomes" id="UP000239290">
    <property type="component" value="Unassembled WGS sequence"/>
</dbReference>
<dbReference type="InterPro" id="IPR050268">
    <property type="entry name" value="NADH-dep_flavin_reductase"/>
</dbReference>
<dbReference type="Gene3D" id="2.30.110.10">
    <property type="entry name" value="Electron Transport, Fmn-binding Protein, Chain A"/>
    <property type="match status" value="1"/>
</dbReference>